<dbReference type="InterPro" id="IPR027417">
    <property type="entry name" value="P-loop_NTPase"/>
</dbReference>
<dbReference type="SMART" id="SM00382">
    <property type="entry name" value="AAA"/>
    <property type="match status" value="2"/>
</dbReference>
<evidence type="ECO:0000256" key="16">
    <source>
        <dbReference type="ARBA" id="ARBA00039316"/>
    </source>
</evidence>
<dbReference type="GO" id="GO:0005524">
    <property type="term" value="F:ATP binding"/>
    <property type="evidence" value="ECO:0007669"/>
    <property type="project" value="UniProtKB-UniRule"/>
</dbReference>
<protein>
    <recommendedName>
        <fullName evidence="16 18">UvrABC system protein A</fullName>
        <shortName evidence="18">UvrA protein</shortName>
    </recommendedName>
    <alternativeName>
        <fullName evidence="17 18">Excinuclease ABC subunit A</fullName>
    </alternativeName>
</protein>
<sequence>MALENIVVKGARSHNLKNIDVTIPRDKLVVLTGLSGSGKSSLAFDTIYAEGQRRYVESLSAYARQFLGQMDKPDVDAIEGLSPAISIDQKTTSRNPRSTVGTVTEIYDYLRLLFARIGRPVCPKHDIEISSQTIQQMVDQIIAFPERTKMQILAPVISGRKGEHVKALEDIKKQGFVRVRIDGEMREVSEEIKLDKNKKHNIEVVIDRIVVKPGIETRLADSLETALNLADGRVMIDIIDGEELLFSQHHACPQCGFSIGELEPRMFSFNSPFGACPTCDGLGTKLEVDLELVIPDWSRTLRDHAIAPWEPTSSQYYPQLLASVCDHYGIDMDVPIEKIPKHQLEKVLAGSNGEEIYFRYENEFGHVREANVEFEGVLHNLARRYKETSSDYIREQMEGYMAQKACPTCKGNRLKKESLAVLINGKQIGDITALSIKEAKLFFETLELTEKEEAIARLILREINERLGFLMNVGLDYLTLSRAAGTLSGGEAQRIRLATQIGSSLMGVLYILDEPSIGLHQRDNNRLIATLEHMRNLGNTLIVVEHDEDTMIAADYIIDIGPGAGVHGGMITAEGTPEEIMNDDASLTGQYLSGKKFISLPVERRQNDGRFLEIKGAAENNLKNVSVKIPLGVFVAVTGVSGSGKSTLINDILYKSLAQKLHRSKNKPGKHKSISGLELIDKVIDIDQSPIGRTPRSNPATYTGVFDDIRDVFAMTNEAKVRGYKKGRFSFNVKGGRCEACRGDGIIKIEMHFLPDVYVPCEVCHGKRYNRETLEIKYKGKTVSDILEMTVEDGLEFFANIPKIKRKIQTLFDVGLGYMRLGQPATTLSGGEAQRVKLASELHRRSTGKTIYILDEPTTGLHVDDIDRLLKVLQRLVEQGDTVLVIEHNLDVIKTVDHIVDLGPEGGDKGGTIIAIGTPEDVANTEKSYTGQYLKPILERDRARMQQRLAEAVSK</sequence>
<keyword evidence="14 18" id="KW-0742">SOS response</keyword>
<evidence type="ECO:0000256" key="10">
    <source>
        <dbReference type="ARBA" id="ARBA00022840"/>
    </source>
</evidence>
<dbReference type="InterPro" id="IPR041102">
    <property type="entry name" value="UvrA_inter"/>
</dbReference>
<dbReference type="HAMAP" id="MF_00205">
    <property type="entry name" value="UvrA"/>
    <property type="match status" value="1"/>
</dbReference>
<keyword evidence="21" id="KW-1185">Reference proteome</keyword>
<dbReference type="STRING" id="472963.BKP45_07410"/>
<keyword evidence="4 18" id="KW-0677">Repeat</keyword>
<keyword evidence="6 18" id="KW-0227">DNA damage</keyword>
<dbReference type="InterPro" id="IPR013815">
    <property type="entry name" value="ATP_grasp_subdomain_1"/>
</dbReference>
<name>A0A1S2M8K9_9BACI</name>
<dbReference type="PANTHER" id="PTHR43152:SF3">
    <property type="entry name" value="UVRABC SYSTEM PROTEIN A"/>
    <property type="match status" value="1"/>
</dbReference>
<dbReference type="GO" id="GO:0006289">
    <property type="term" value="P:nucleotide-excision repair"/>
    <property type="evidence" value="ECO:0007669"/>
    <property type="project" value="UniProtKB-UniRule"/>
</dbReference>
<evidence type="ECO:0000313" key="21">
    <source>
        <dbReference type="Proteomes" id="UP000180057"/>
    </source>
</evidence>
<dbReference type="NCBIfam" id="TIGR00630">
    <property type="entry name" value="uvra"/>
    <property type="match status" value="1"/>
</dbReference>
<dbReference type="Gene3D" id="3.40.50.300">
    <property type="entry name" value="P-loop containing nucleotide triphosphate hydrolases"/>
    <property type="match status" value="2"/>
</dbReference>
<feature type="binding site" evidence="18">
    <location>
        <begin position="33"/>
        <end position="40"/>
    </location>
    <ligand>
        <name>ATP</name>
        <dbReference type="ChEBI" id="CHEBI:30616"/>
    </ligand>
</feature>
<keyword evidence="11 18" id="KW-0267">Excision nuclease</keyword>
<evidence type="ECO:0000256" key="14">
    <source>
        <dbReference type="ARBA" id="ARBA00023236"/>
    </source>
</evidence>
<dbReference type="SUPFAM" id="SSF52540">
    <property type="entry name" value="P-loop containing nucleoside triphosphate hydrolases"/>
    <property type="match status" value="3"/>
</dbReference>
<keyword evidence="7 18" id="KW-0228">DNA excision</keyword>
<evidence type="ECO:0000256" key="3">
    <source>
        <dbReference type="ARBA" id="ARBA00022723"/>
    </source>
</evidence>
<dbReference type="AlphaFoldDB" id="A0A1S2M8K9"/>
<organism evidence="20 21">
    <name type="scientific">Anaerobacillus alkalidiazotrophicus</name>
    <dbReference type="NCBI Taxonomy" id="472963"/>
    <lineage>
        <taxon>Bacteria</taxon>
        <taxon>Bacillati</taxon>
        <taxon>Bacillota</taxon>
        <taxon>Bacilli</taxon>
        <taxon>Bacillales</taxon>
        <taxon>Bacillaceae</taxon>
        <taxon>Anaerobacillus</taxon>
    </lineage>
</organism>
<comment type="caution">
    <text evidence="20">The sequence shown here is derived from an EMBL/GenBank/DDBJ whole genome shotgun (WGS) entry which is preliminary data.</text>
</comment>
<dbReference type="PROSITE" id="PS50893">
    <property type="entry name" value="ABC_TRANSPORTER_2"/>
    <property type="match status" value="2"/>
</dbReference>
<dbReference type="PROSITE" id="PS00211">
    <property type="entry name" value="ABC_TRANSPORTER_1"/>
    <property type="match status" value="2"/>
</dbReference>
<dbReference type="InterPro" id="IPR003439">
    <property type="entry name" value="ABC_transporter-like_ATP-bd"/>
</dbReference>
<comment type="subcellular location">
    <subcellularLocation>
        <location evidence="1 18">Cytoplasm</location>
    </subcellularLocation>
</comment>
<gene>
    <name evidence="18" type="primary">uvrA</name>
    <name evidence="20" type="ORF">BKP45_07410</name>
</gene>
<comment type="subunit">
    <text evidence="18">Forms a heterotetramer with UvrB during the search for lesions.</text>
</comment>
<evidence type="ECO:0000256" key="2">
    <source>
        <dbReference type="ARBA" id="ARBA00022490"/>
    </source>
</evidence>
<dbReference type="CDD" id="cd03270">
    <property type="entry name" value="ABC_UvrA_I"/>
    <property type="match status" value="1"/>
</dbReference>
<dbReference type="GO" id="GO:0008270">
    <property type="term" value="F:zinc ion binding"/>
    <property type="evidence" value="ECO:0007669"/>
    <property type="project" value="UniProtKB-UniRule"/>
</dbReference>
<dbReference type="GO" id="GO:0016887">
    <property type="term" value="F:ATP hydrolysis activity"/>
    <property type="evidence" value="ECO:0007669"/>
    <property type="project" value="InterPro"/>
</dbReference>
<feature type="domain" description="ABC transporter" evidence="19">
    <location>
        <begin position="334"/>
        <end position="593"/>
    </location>
</feature>
<keyword evidence="8 18" id="KW-0863">Zinc-finger</keyword>
<evidence type="ECO:0000256" key="7">
    <source>
        <dbReference type="ARBA" id="ARBA00022769"/>
    </source>
</evidence>
<dbReference type="GO" id="GO:0009432">
    <property type="term" value="P:SOS response"/>
    <property type="evidence" value="ECO:0007669"/>
    <property type="project" value="UniProtKB-UniRule"/>
</dbReference>
<keyword evidence="12 18" id="KW-0238">DNA-binding</keyword>
<evidence type="ECO:0000259" key="19">
    <source>
        <dbReference type="PROSITE" id="PS50893"/>
    </source>
</evidence>
<dbReference type="RefSeq" id="WP_071389098.1">
    <property type="nucleotide sequence ID" value="NZ_MLQS01000002.1"/>
</dbReference>
<dbReference type="InterPro" id="IPR017871">
    <property type="entry name" value="ABC_transporter-like_CS"/>
</dbReference>
<dbReference type="Gene3D" id="1.20.1580.10">
    <property type="entry name" value="ABC transporter ATPase like domain"/>
    <property type="match status" value="2"/>
</dbReference>
<dbReference type="InterPro" id="IPR003593">
    <property type="entry name" value="AAA+_ATPase"/>
</dbReference>
<evidence type="ECO:0000256" key="15">
    <source>
        <dbReference type="ARBA" id="ARBA00038000"/>
    </source>
</evidence>
<dbReference type="InterPro" id="IPR041552">
    <property type="entry name" value="UvrA_DNA-bd"/>
</dbReference>
<dbReference type="PANTHER" id="PTHR43152">
    <property type="entry name" value="UVRABC SYSTEM PROTEIN A"/>
    <property type="match status" value="1"/>
</dbReference>
<evidence type="ECO:0000313" key="20">
    <source>
        <dbReference type="EMBL" id="OIJ21011.1"/>
    </source>
</evidence>
<accession>A0A1S2M8K9</accession>
<evidence type="ECO:0000256" key="8">
    <source>
        <dbReference type="ARBA" id="ARBA00022771"/>
    </source>
</evidence>
<keyword evidence="9 18" id="KW-0862">Zinc</keyword>
<evidence type="ECO:0000256" key="6">
    <source>
        <dbReference type="ARBA" id="ARBA00022763"/>
    </source>
</evidence>
<dbReference type="GO" id="GO:0005737">
    <property type="term" value="C:cytoplasm"/>
    <property type="evidence" value="ECO:0007669"/>
    <property type="project" value="UniProtKB-SubCell"/>
</dbReference>
<dbReference type="OrthoDB" id="9809851at2"/>
<dbReference type="Pfam" id="PF17755">
    <property type="entry name" value="UvrA_DNA-bind"/>
    <property type="match status" value="1"/>
</dbReference>
<evidence type="ECO:0000256" key="5">
    <source>
        <dbReference type="ARBA" id="ARBA00022741"/>
    </source>
</evidence>
<dbReference type="EMBL" id="MLQS01000002">
    <property type="protein sequence ID" value="OIJ21011.1"/>
    <property type="molecule type" value="Genomic_DNA"/>
</dbReference>
<keyword evidence="2 18" id="KW-0963">Cytoplasm</keyword>
<dbReference type="GO" id="GO:0009381">
    <property type="term" value="F:excinuclease ABC activity"/>
    <property type="evidence" value="ECO:0007669"/>
    <property type="project" value="UniProtKB-UniRule"/>
</dbReference>
<dbReference type="GO" id="GO:0003677">
    <property type="term" value="F:DNA binding"/>
    <property type="evidence" value="ECO:0007669"/>
    <property type="project" value="UniProtKB-UniRule"/>
</dbReference>
<feature type="zinc finger region" description="C4-type" evidence="18">
    <location>
        <begin position="738"/>
        <end position="764"/>
    </location>
</feature>
<dbReference type="GO" id="GO:0009380">
    <property type="term" value="C:excinuclease repair complex"/>
    <property type="evidence" value="ECO:0007669"/>
    <property type="project" value="InterPro"/>
</dbReference>
<evidence type="ECO:0000256" key="9">
    <source>
        <dbReference type="ARBA" id="ARBA00022833"/>
    </source>
</evidence>
<evidence type="ECO:0000256" key="17">
    <source>
        <dbReference type="ARBA" id="ARBA00042156"/>
    </source>
</evidence>
<comment type="function">
    <text evidence="18">The UvrABC repair system catalyzes the recognition and processing of DNA lesions. UvrA is an ATPase and a DNA-binding protein. A damage recognition complex composed of 2 UvrA and 2 UvrB subunits scans DNA for abnormalities. When the presence of a lesion has been verified by UvrB, the UvrA molecules dissociate.</text>
</comment>
<feature type="domain" description="ABC transporter" evidence="19">
    <location>
        <begin position="603"/>
        <end position="935"/>
    </location>
</feature>
<evidence type="ECO:0000256" key="12">
    <source>
        <dbReference type="ARBA" id="ARBA00023125"/>
    </source>
</evidence>
<dbReference type="FunFam" id="3.40.50.300:FF:000028">
    <property type="entry name" value="UvrABC system protein A"/>
    <property type="match status" value="1"/>
</dbReference>
<dbReference type="InterPro" id="IPR004602">
    <property type="entry name" value="UvrA"/>
</dbReference>
<feature type="zinc finger region" description="C4-type" evidence="18">
    <location>
        <begin position="252"/>
        <end position="279"/>
    </location>
</feature>
<dbReference type="FunFam" id="1.20.1580.10:FF:000002">
    <property type="entry name" value="UvrABC system protein A"/>
    <property type="match status" value="1"/>
</dbReference>
<evidence type="ECO:0000256" key="18">
    <source>
        <dbReference type="HAMAP-Rule" id="MF_00205"/>
    </source>
</evidence>
<dbReference type="Pfam" id="PF17760">
    <property type="entry name" value="UvrA_inter"/>
    <property type="match status" value="1"/>
</dbReference>
<evidence type="ECO:0000256" key="13">
    <source>
        <dbReference type="ARBA" id="ARBA00023204"/>
    </source>
</evidence>
<keyword evidence="3 18" id="KW-0479">Metal-binding</keyword>
<dbReference type="CDD" id="cd03271">
    <property type="entry name" value="ABC_UvrA_II"/>
    <property type="match status" value="1"/>
</dbReference>
<keyword evidence="10 18" id="KW-0067">ATP-binding</keyword>
<dbReference type="NCBIfam" id="NF001503">
    <property type="entry name" value="PRK00349.1"/>
    <property type="match status" value="1"/>
</dbReference>
<proteinExistence type="inferred from homology"/>
<dbReference type="Gene3D" id="3.30.1490.20">
    <property type="entry name" value="ATP-grasp fold, A domain"/>
    <property type="match status" value="1"/>
</dbReference>
<reference evidence="20 21" key="1">
    <citation type="submission" date="2016-10" db="EMBL/GenBank/DDBJ databases">
        <title>Draft genome sequences of four alkaliphilic bacteria belonging to the Anaerobacillus genus.</title>
        <authorList>
            <person name="Bassil N.M."/>
            <person name="Lloyd J.R."/>
        </authorList>
    </citation>
    <scope>NUCLEOTIDE SEQUENCE [LARGE SCALE GENOMIC DNA]</scope>
    <source>
        <strain evidence="20 21">DSM 22531</strain>
    </source>
</reference>
<feature type="binding site" evidence="18">
    <location>
        <begin position="639"/>
        <end position="646"/>
    </location>
    <ligand>
        <name>ATP</name>
        <dbReference type="ChEBI" id="CHEBI:30616"/>
    </ligand>
</feature>
<dbReference type="Gene3D" id="1.10.8.280">
    <property type="entry name" value="ABC transporter ATPase domain-like"/>
    <property type="match status" value="1"/>
</dbReference>
<evidence type="ECO:0000256" key="1">
    <source>
        <dbReference type="ARBA" id="ARBA00004496"/>
    </source>
</evidence>
<keyword evidence="5 18" id="KW-0547">Nucleotide-binding</keyword>
<evidence type="ECO:0000256" key="11">
    <source>
        <dbReference type="ARBA" id="ARBA00022881"/>
    </source>
</evidence>
<dbReference type="Proteomes" id="UP000180057">
    <property type="component" value="Unassembled WGS sequence"/>
</dbReference>
<keyword evidence="13 18" id="KW-0234">DNA repair</keyword>
<evidence type="ECO:0000256" key="4">
    <source>
        <dbReference type="ARBA" id="ARBA00022737"/>
    </source>
</evidence>
<comment type="similarity">
    <text evidence="15 18">Belongs to the ABC transporter superfamily. UvrA family.</text>
</comment>